<proteinExistence type="predicted"/>
<sequence>MKLDSRQFSKTAHAGLMALRNGANGAKDHDCQLQEVHWGKASRLVQGLAAYISTWGLHRLSGDAKRFLAGKGEDTKYKGKVYLEFLYQLESFSQQKFDPKQETDLINMPLPQYAALNRLAMQLAKEWAFWAPAVLGEDTE</sequence>
<name>A0A2W4TSU9_9CYAN</name>
<dbReference type="EMBL" id="QBMC01000207">
    <property type="protein sequence ID" value="PZO10754.1"/>
    <property type="molecule type" value="Genomic_DNA"/>
</dbReference>
<reference evidence="1 2" key="2">
    <citation type="submission" date="2018-06" db="EMBL/GenBank/DDBJ databases">
        <title>Metagenomic assembly of (sub)arctic Cyanobacteria and their associated microbiome from non-axenic cultures.</title>
        <authorList>
            <person name="Baurain D."/>
        </authorList>
    </citation>
    <scope>NUCLEOTIDE SEQUENCE [LARGE SCALE GENOMIC DNA]</scope>
    <source>
        <strain evidence="1">ULC129bin1</strain>
    </source>
</reference>
<reference evidence="2" key="1">
    <citation type="submission" date="2018-04" db="EMBL/GenBank/DDBJ databases">
        <authorList>
            <person name="Cornet L."/>
        </authorList>
    </citation>
    <scope>NUCLEOTIDE SEQUENCE [LARGE SCALE GENOMIC DNA]</scope>
</reference>
<evidence type="ECO:0000313" key="1">
    <source>
        <dbReference type="EMBL" id="PZO10754.1"/>
    </source>
</evidence>
<accession>A0A2W4TSU9</accession>
<comment type="caution">
    <text evidence="1">The sequence shown here is derived from an EMBL/GenBank/DDBJ whole genome shotgun (WGS) entry which is preliminary data.</text>
</comment>
<evidence type="ECO:0008006" key="3">
    <source>
        <dbReference type="Google" id="ProtNLM"/>
    </source>
</evidence>
<dbReference type="AlphaFoldDB" id="A0A2W4TSU9"/>
<protein>
    <recommendedName>
        <fullName evidence="3">CRISPR type III-B/RAMP module-associated protein Cmr5</fullName>
    </recommendedName>
</protein>
<gene>
    <name evidence="1" type="ORF">DCF25_20225</name>
</gene>
<organism evidence="1 2">
    <name type="scientific">Leptolyngbya foveolarum</name>
    <dbReference type="NCBI Taxonomy" id="47253"/>
    <lineage>
        <taxon>Bacteria</taxon>
        <taxon>Bacillati</taxon>
        <taxon>Cyanobacteriota</taxon>
        <taxon>Cyanophyceae</taxon>
        <taxon>Leptolyngbyales</taxon>
        <taxon>Leptolyngbyaceae</taxon>
        <taxon>Leptolyngbya group</taxon>
        <taxon>Leptolyngbya</taxon>
    </lineage>
</organism>
<dbReference type="Proteomes" id="UP000249354">
    <property type="component" value="Unassembled WGS sequence"/>
</dbReference>
<evidence type="ECO:0000313" key="2">
    <source>
        <dbReference type="Proteomes" id="UP000249354"/>
    </source>
</evidence>